<dbReference type="InterPro" id="IPR016152">
    <property type="entry name" value="PTrfase/Anion_transptr"/>
</dbReference>
<evidence type="ECO:0000259" key="6">
    <source>
        <dbReference type="PROSITE" id="PS51099"/>
    </source>
</evidence>
<dbReference type="PROSITE" id="PS51372">
    <property type="entry name" value="PRD_2"/>
    <property type="match status" value="2"/>
</dbReference>
<dbReference type="Pfam" id="PF00874">
    <property type="entry name" value="PRD"/>
    <property type="match status" value="2"/>
</dbReference>
<dbReference type="Gene3D" id="1.10.1790.10">
    <property type="entry name" value="PRD domain"/>
    <property type="match status" value="2"/>
</dbReference>
<evidence type="ECO:0000256" key="4">
    <source>
        <dbReference type="ARBA" id="ARBA00023163"/>
    </source>
</evidence>
<dbReference type="Gene3D" id="3.40.930.10">
    <property type="entry name" value="Mannitol-specific EII, Chain A"/>
    <property type="match status" value="1"/>
</dbReference>
<dbReference type="PANTHER" id="PTHR30185">
    <property type="entry name" value="CRYPTIC BETA-GLUCOSIDE BGL OPERON ANTITERMINATOR"/>
    <property type="match status" value="1"/>
</dbReference>
<dbReference type="AlphaFoldDB" id="A0A4R3TF36"/>
<evidence type="ECO:0000256" key="3">
    <source>
        <dbReference type="ARBA" id="ARBA00023159"/>
    </source>
</evidence>
<evidence type="ECO:0000256" key="1">
    <source>
        <dbReference type="ARBA" id="ARBA00022737"/>
    </source>
</evidence>
<dbReference type="PROSITE" id="PS51094">
    <property type="entry name" value="PTS_EIIA_TYPE_2"/>
    <property type="match status" value="1"/>
</dbReference>
<dbReference type="Pfam" id="PF05043">
    <property type="entry name" value="Mga"/>
    <property type="match status" value="1"/>
</dbReference>
<dbReference type="Gene3D" id="1.10.10.10">
    <property type="entry name" value="Winged helix-like DNA-binding domain superfamily/Winged helix DNA-binding domain"/>
    <property type="match status" value="2"/>
</dbReference>
<dbReference type="PROSITE" id="PS00372">
    <property type="entry name" value="PTS_EIIA_TYPE_2_HIS"/>
    <property type="match status" value="1"/>
</dbReference>
<keyword evidence="2" id="KW-0805">Transcription regulation</keyword>
<feature type="domain" description="PRD" evidence="7">
    <location>
        <begin position="197"/>
        <end position="301"/>
    </location>
</feature>
<dbReference type="InterPro" id="IPR007737">
    <property type="entry name" value="Mga_HTH"/>
</dbReference>
<evidence type="ECO:0000256" key="2">
    <source>
        <dbReference type="ARBA" id="ARBA00023015"/>
    </source>
</evidence>
<dbReference type="InterPro" id="IPR036634">
    <property type="entry name" value="PRD_sf"/>
</dbReference>
<dbReference type="SUPFAM" id="SSF46785">
    <property type="entry name" value="Winged helix' DNA-binding domain"/>
    <property type="match status" value="1"/>
</dbReference>
<evidence type="ECO:0000259" key="7">
    <source>
        <dbReference type="PROSITE" id="PS51372"/>
    </source>
</evidence>
<keyword evidence="4" id="KW-0804">Transcription</keyword>
<dbReference type="GO" id="GO:0006355">
    <property type="term" value="P:regulation of DNA-templated transcription"/>
    <property type="evidence" value="ECO:0007669"/>
    <property type="project" value="InterPro"/>
</dbReference>
<comment type="caution">
    <text evidence="8">The sequence shown here is derived from an EMBL/GenBank/DDBJ whole genome shotgun (WGS) entry which is preliminary data.</text>
</comment>
<dbReference type="InterPro" id="IPR011608">
    <property type="entry name" value="PRD"/>
</dbReference>
<dbReference type="InterPro" id="IPR050661">
    <property type="entry name" value="BglG_antiterminators"/>
</dbReference>
<dbReference type="GO" id="GO:0009401">
    <property type="term" value="P:phosphoenolpyruvate-dependent sugar phosphotransferase system"/>
    <property type="evidence" value="ECO:0007669"/>
    <property type="project" value="InterPro"/>
</dbReference>
<feature type="domain" description="PTS EIIA type-2" evidence="5">
    <location>
        <begin position="518"/>
        <end position="658"/>
    </location>
</feature>
<dbReference type="RefSeq" id="WP_132224342.1">
    <property type="nucleotide sequence ID" value="NZ_JANKBG010000005.1"/>
</dbReference>
<keyword evidence="3" id="KW-0010">Activator</keyword>
<evidence type="ECO:0000313" key="9">
    <source>
        <dbReference type="Proteomes" id="UP000295773"/>
    </source>
</evidence>
<dbReference type="CDD" id="cd05568">
    <property type="entry name" value="PTS_IIB_bgl_like"/>
    <property type="match status" value="1"/>
</dbReference>
<protein>
    <submittedName>
        <fullName evidence="8">Lichenan operon transcriptional antiterminator</fullName>
    </submittedName>
</protein>
<dbReference type="SUPFAM" id="SSF55804">
    <property type="entry name" value="Phoshotransferase/anion transport protein"/>
    <property type="match status" value="1"/>
</dbReference>
<organism evidence="8 9">
    <name type="scientific">Longicatena caecimuris</name>
    <dbReference type="NCBI Taxonomy" id="1796635"/>
    <lineage>
        <taxon>Bacteria</taxon>
        <taxon>Bacillati</taxon>
        <taxon>Bacillota</taxon>
        <taxon>Erysipelotrichia</taxon>
        <taxon>Erysipelotrichales</taxon>
        <taxon>Erysipelotrichaceae</taxon>
        <taxon>Longicatena</taxon>
    </lineage>
</organism>
<dbReference type="Pfam" id="PF08279">
    <property type="entry name" value="HTH_11"/>
    <property type="match status" value="1"/>
</dbReference>
<dbReference type="InterPro" id="IPR013196">
    <property type="entry name" value="HTH_11"/>
</dbReference>
<dbReference type="InterPro" id="IPR002178">
    <property type="entry name" value="PTS_EIIA_type-2_dom"/>
</dbReference>
<evidence type="ECO:0000259" key="5">
    <source>
        <dbReference type="PROSITE" id="PS51094"/>
    </source>
</evidence>
<accession>A0A4R3TF36</accession>
<dbReference type="InterPro" id="IPR013011">
    <property type="entry name" value="PTS_EIIB_2"/>
</dbReference>
<dbReference type="EMBL" id="SMBP01000006">
    <property type="protein sequence ID" value="TCU60552.1"/>
    <property type="molecule type" value="Genomic_DNA"/>
</dbReference>
<dbReference type="Gene3D" id="3.40.50.2300">
    <property type="match status" value="1"/>
</dbReference>
<dbReference type="Pfam" id="PF00359">
    <property type="entry name" value="PTS_EIIA_2"/>
    <property type="match status" value="1"/>
</dbReference>
<evidence type="ECO:0000313" key="8">
    <source>
        <dbReference type="EMBL" id="TCU60552.1"/>
    </source>
</evidence>
<gene>
    <name evidence="8" type="ORF">EDD61_10661</name>
</gene>
<proteinExistence type="predicted"/>
<sequence>MENYNKRWIAILYYFLDHKDIANGDKIALSVGVSSRTIRNDIKELNTLLVQYDAEIVSEIGIGYFLKINDNQKFQNFLEEIKAAERFRPLKNIVPSNADERIWYITSQLLIHSLKEKDLLTTDMLEEQLFISDSTLHKDLQIIKTILKEYGLKISNTKQDGLHIVGDEAKIRFCISQYVFNAKSNVIQYSQAFYEDIFDHRDIEIIKNILTNAIIQYDLKLTDIAFKNLNIHTLIMLKRSKGKQHVMYNHEDIQMLKSSKEYQCAYAIITNISKELGISLMNEIFYLSQHLIASQKFFIENVDDDYQYKDIVIHILEEIKETMHIDLADDLQLINGLAMHLNTAMQRVHFDMNIRNEFIDILKNSYPLAFELATIAGRTIEKSYALLLREAEIGFLTIHFGASLERKGFHNDAQPQQSHPRIKVALVCIAGVAMALLLKEKLIRKFGDVLEIVRTSPAQQVDEALLNAVDLILTTVDLSNLHSNKIIKIGLFPDEDDFKMISQVIQKDSEAEAIDYTTIFRKELFFTKQQLHDKYEVIEFMANAMMKKGYIDEAVKASIFKREEISTTEMGGLIAIPHAMLNDIERFAVSIMVLKKPILWDKQKVQVIFLLNIPKKKYQIWERVFKTLYHNLILNAGVNKLIKHQNYEQFIADMQLNVDTDG</sequence>
<keyword evidence="9" id="KW-1185">Reference proteome</keyword>
<dbReference type="InterPro" id="IPR036390">
    <property type="entry name" value="WH_DNA-bd_sf"/>
</dbReference>
<dbReference type="SUPFAM" id="SSF63520">
    <property type="entry name" value="PTS-regulatory domain, PRD"/>
    <property type="match status" value="2"/>
</dbReference>
<dbReference type="GO" id="GO:0008982">
    <property type="term" value="F:protein-N(PI)-phosphohistidine-sugar phosphotransferase activity"/>
    <property type="evidence" value="ECO:0007669"/>
    <property type="project" value="InterPro"/>
</dbReference>
<name>A0A4R3TF36_9FIRM</name>
<dbReference type="PROSITE" id="PS51099">
    <property type="entry name" value="PTS_EIIB_TYPE_2"/>
    <property type="match status" value="1"/>
</dbReference>
<feature type="domain" description="PRD" evidence="7">
    <location>
        <begin position="303"/>
        <end position="410"/>
    </location>
</feature>
<reference evidence="8 9" key="1">
    <citation type="submission" date="2019-03" db="EMBL/GenBank/DDBJ databases">
        <title>Genomic Encyclopedia of Type Strains, Phase IV (KMG-IV): sequencing the most valuable type-strain genomes for metagenomic binning, comparative biology and taxonomic classification.</title>
        <authorList>
            <person name="Goeker M."/>
        </authorList>
    </citation>
    <scope>NUCLEOTIDE SEQUENCE [LARGE SCALE GENOMIC DNA]</scope>
    <source>
        <strain evidence="8 9">DSM 29481</strain>
    </source>
</reference>
<feature type="domain" description="PTS EIIB type-2" evidence="6">
    <location>
        <begin position="422"/>
        <end position="513"/>
    </location>
</feature>
<keyword evidence="1" id="KW-0677">Repeat</keyword>
<dbReference type="Proteomes" id="UP000295773">
    <property type="component" value="Unassembled WGS sequence"/>
</dbReference>
<dbReference type="PANTHER" id="PTHR30185:SF13">
    <property type="entry name" value="LICABCH OPERON REGULATOR-RELATED"/>
    <property type="match status" value="1"/>
</dbReference>
<dbReference type="CDD" id="cd00211">
    <property type="entry name" value="PTS_IIA_fru"/>
    <property type="match status" value="1"/>
</dbReference>
<dbReference type="InterPro" id="IPR036388">
    <property type="entry name" value="WH-like_DNA-bd_sf"/>
</dbReference>